<dbReference type="InParanoid" id="C3Y6X2"/>
<evidence type="ECO:0000256" key="8">
    <source>
        <dbReference type="ARBA" id="ARBA00023180"/>
    </source>
</evidence>
<evidence type="ECO:0000256" key="4">
    <source>
        <dbReference type="ARBA" id="ARBA00022692"/>
    </source>
</evidence>
<evidence type="ECO:0000256" key="2">
    <source>
        <dbReference type="ARBA" id="ARBA00006339"/>
    </source>
</evidence>
<dbReference type="EC" id="2.8.2.-" evidence="9"/>
<feature type="compositionally biased region" description="Polar residues" evidence="10">
    <location>
        <begin position="1"/>
        <end position="11"/>
    </location>
</feature>
<gene>
    <name evidence="11" type="ORF">BRAFLDRAFT_91450</name>
</gene>
<keyword evidence="7" id="KW-0472">Membrane</keyword>
<keyword evidence="3 9" id="KW-0808">Transferase</keyword>
<dbReference type="InterPro" id="IPR018011">
    <property type="entry name" value="Carb_sulfotrans_8-10"/>
</dbReference>
<dbReference type="eggNOG" id="KOG4651">
    <property type="taxonomic scope" value="Eukaryota"/>
</dbReference>
<evidence type="ECO:0000256" key="6">
    <source>
        <dbReference type="ARBA" id="ARBA00023034"/>
    </source>
</evidence>
<dbReference type="GO" id="GO:0016051">
    <property type="term" value="P:carbohydrate biosynthetic process"/>
    <property type="evidence" value="ECO:0007669"/>
    <property type="project" value="InterPro"/>
</dbReference>
<dbReference type="Pfam" id="PF03567">
    <property type="entry name" value="Sulfotransfer_2"/>
    <property type="match status" value="1"/>
</dbReference>
<evidence type="ECO:0000256" key="3">
    <source>
        <dbReference type="ARBA" id="ARBA00022679"/>
    </source>
</evidence>
<evidence type="ECO:0000313" key="11">
    <source>
        <dbReference type="EMBL" id="EEN64082.1"/>
    </source>
</evidence>
<comment type="similarity">
    <text evidence="2 9">Belongs to the sulfotransferase 2 family.</text>
</comment>
<organism>
    <name type="scientific">Branchiostoma floridae</name>
    <name type="common">Florida lancelet</name>
    <name type="synonym">Amphioxus</name>
    <dbReference type="NCBI Taxonomy" id="7739"/>
    <lineage>
        <taxon>Eukaryota</taxon>
        <taxon>Metazoa</taxon>
        <taxon>Chordata</taxon>
        <taxon>Cephalochordata</taxon>
        <taxon>Leptocardii</taxon>
        <taxon>Amphioxiformes</taxon>
        <taxon>Branchiostomatidae</taxon>
        <taxon>Branchiostoma</taxon>
    </lineage>
</organism>
<dbReference type="GO" id="GO:0008146">
    <property type="term" value="F:sulfotransferase activity"/>
    <property type="evidence" value="ECO:0007669"/>
    <property type="project" value="InterPro"/>
</dbReference>
<accession>C3Y6X2</accession>
<dbReference type="AlphaFoldDB" id="C3Y6X2"/>
<dbReference type="PANTHER" id="PTHR12137:SF33">
    <property type="entry name" value="CARBOHYDRATE SULFOTRANSFERASE 14"/>
    <property type="match status" value="1"/>
</dbReference>
<feature type="region of interest" description="Disordered" evidence="10">
    <location>
        <begin position="1"/>
        <end position="26"/>
    </location>
</feature>
<keyword evidence="8 9" id="KW-0325">Glycoprotein</keyword>
<dbReference type="InterPro" id="IPR005331">
    <property type="entry name" value="Sulfotransferase"/>
</dbReference>
<evidence type="ECO:0000256" key="10">
    <source>
        <dbReference type="SAM" id="MobiDB-lite"/>
    </source>
</evidence>
<evidence type="ECO:0000256" key="9">
    <source>
        <dbReference type="RuleBase" id="RU364020"/>
    </source>
</evidence>
<evidence type="ECO:0000256" key="5">
    <source>
        <dbReference type="ARBA" id="ARBA00022989"/>
    </source>
</evidence>
<proteinExistence type="inferred from homology"/>
<protein>
    <recommendedName>
        <fullName evidence="9">Carbohydrate sulfotransferase</fullName>
        <ecNumber evidence="9">2.8.2.-</ecNumber>
    </recommendedName>
</protein>
<comment type="subcellular location">
    <subcellularLocation>
        <location evidence="1 9">Golgi apparatus membrane</location>
        <topology evidence="1 9">Single-pass type II membrane protein</topology>
    </subcellularLocation>
</comment>
<keyword evidence="4" id="KW-0812">Transmembrane</keyword>
<sequence>MTKTLPVNKYQNGGHLLNETGTRNDATSSQAKRIAMLKEYCGKNPTHSTLWGYSSQSYLERERIMVVDRIKTMYCFIPKTGCTTLKYLMYNLQHGTNESRANHGLMWIHERRYRWLKDYSKEEVDMRLATYNKLIVVRDPLERLASAWLDKFNHDPRHLSFIKAFQRKTRMKNLTKTHTKQGKDYLLPTQHPSRAKTNFGTTFREVPTEELRRIGEIYKPDFDAFGYSFEEDLALIEDLRRDALKQNGSVQ</sequence>
<keyword evidence="9" id="KW-0119">Carbohydrate metabolism</keyword>
<dbReference type="EMBL" id="GG666488">
    <property type="protein sequence ID" value="EEN64082.1"/>
    <property type="molecule type" value="Genomic_DNA"/>
</dbReference>
<dbReference type="PANTHER" id="PTHR12137">
    <property type="entry name" value="CARBOHYDRATE SULFOTRANSFERASE"/>
    <property type="match status" value="1"/>
</dbReference>
<keyword evidence="5" id="KW-1133">Transmembrane helix</keyword>
<dbReference type="GO" id="GO:0000139">
    <property type="term" value="C:Golgi membrane"/>
    <property type="evidence" value="ECO:0007669"/>
    <property type="project" value="UniProtKB-SubCell"/>
</dbReference>
<evidence type="ECO:0000256" key="7">
    <source>
        <dbReference type="ARBA" id="ARBA00023136"/>
    </source>
</evidence>
<reference evidence="11" key="1">
    <citation type="journal article" date="2008" name="Nature">
        <title>The amphioxus genome and the evolution of the chordate karyotype.</title>
        <authorList>
            <consortium name="US DOE Joint Genome Institute (JGI-PGF)"/>
            <person name="Putnam N.H."/>
            <person name="Butts T."/>
            <person name="Ferrier D.E.K."/>
            <person name="Furlong R.F."/>
            <person name="Hellsten U."/>
            <person name="Kawashima T."/>
            <person name="Robinson-Rechavi M."/>
            <person name="Shoguchi E."/>
            <person name="Terry A."/>
            <person name="Yu J.-K."/>
            <person name="Benito-Gutierrez E.L."/>
            <person name="Dubchak I."/>
            <person name="Garcia-Fernandez J."/>
            <person name="Gibson-Brown J.J."/>
            <person name="Grigoriev I.V."/>
            <person name="Horton A.C."/>
            <person name="de Jong P.J."/>
            <person name="Jurka J."/>
            <person name="Kapitonov V.V."/>
            <person name="Kohara Y."/>
            <person name="Kuroki Y."/>
            <person name="Lindquist E."/>
            <person name="Lucas S."/>
            <person name="Osoegawa K."/>
            <person name="Pennacchio L.A."/>
            <person name="Salamov A.A."/>
            <person name="Satou Y."/>
            <person name="Sauka-Spengler T."/>
            <person name="Schmutz J."/>
            <person name="Shin-I T."/>
            <person name="Toyoda A."/>
            <person name="Bronner-Fraser M."/>
            <person name="Fujiyama A."/>
            <person name="Holland L.Z."/>
            <person name="Holland P.W.H."/>
            <person name="Satoh N."/>
            <person name="Rokhsar D.S."/>
        </authorList>
    </citation>
    <scope>NUCLEOTIDE SEQUENCE [LARGE SCALE GENOMIC DNA]</scope>
    <source>
        <strain evidence="11">S238N-H82</strain>
        <tissue evidence="11">Testes</tissue>
    </source>
</reference>
<name>C3Y6X2_BRAFL</name>
<keyword evidence="6 9" id="KW-0333">Golgi apparatus</keyword>
<keyword evidence="9" id="KW-0735">Signal-anchor</keyword>
<evidence type="ECO:0000256" key="1">
    <source>
        <dbReference type="ARBA" id="ARBA00004323"/>
    </source>
</evidence>